<organism evidence="2 3">
    <name type="scientific">Streptomyces shaanxiensis</name>
    <dbReference type="NCBI Taxonomy" id="653357"/>
    <lineage>
        <taxon>Bacteria</taxon>
        <taxon>Bacillati</taxon>
        <taxon>Actinomycetota</taxon>
        <taxon>Actinomycetes</taxon>
        <taxon>Kitasatosporales</taxon>
        <taxon>Streptomycetaceae</taxon>
        <taxon>Streptomyces</taxon>
    </lineage>
</organism>
<evidence type="ECO:0000313" key="3">
    <source>
        <dbReference type="Proteomes" id="UP001499984"/>
    </source>
</evidence>
<dbReference type="EMBL" id="BAAAZY010000011">
    <property type="protein sequence ID" value="GAA4064444.1"/>
    <property type="molecule type" value="Genomic_DNA"/>
</dbReference>
<accession>A0ABP7VCQ9</accession>
<feature type="region of interest" description="Disordered" evidence="1">
    <location>
        <begin position="140"/>
        <end position="162"/>
    </location>
</feature>
<evidence type="ECO:0000313" key="2">
    <source>
        <dbReference type="EMBL" id="GAA4064444.1"/>
    </source>
</evidence>
<sequence length="190" mass="20120">MPWLRTPSPATAAARCAGAPADDLRVDLCAEGDGADEHHVIVRQHEVHEAGGGGGEERDDARHGFARTVARGRHERPHEQDDTDHEVDGWVRAGEAEVVREDRRLYAVAQAEFAEQRVHVGLHGAHGDAELLGDLRVGEAGRDQGEDAPPAAGQAVQVGGAPGRNDVTACARCARVANNTGTTAEQRTIG</sequence>
<gene>
    <name evidence="2" type="ORF">GCM10022233_43350</name>
</gene>
<name>A0ABP7VCQ9_9ACTN</name>
<dbReference type="Proteomes" id="UP001499984">
    <property type="component" value="Unassembled WGS sequence"/>
</dbReference>
<feature type="compositionally biased region" description="Low complexity" evidence="1">
    <location>
        <begin position="148"/>
        <end position="159"/>
    </location>
</feature>
<keyword evidence="3" id="KW-1185">Reference proteome</keyword>
<reference evidence="3" key="1">
    <citation type="journal article" date="2019" name="Int. J. Syst. Evol. Microbiol.">
        <title>The Global Catalogue of Microorganisms (GCM) 10K type strain sequencing project: providing services to taxonomists for standard genome sequencing and annotation.</title>
        <authorList>
            <consortium name="The Broad Institute Genomics Platform"/>
            <consortium name="The Broad Institute Genome Sequencing Center for Infectious Disease"/>
            <person name="Wu L."/>
            <person name="Ma J."/>
        </authorList>
    </citation>
    <scope>NUCLEOTIDE SEQUENCE [LARGE SCALE GENOMIC DNA]</scope>
    <source>
        <strain evidence="3">JCM 16925</strain>
    </source>
</reference>
<comment type="caution">
    <text evidence="2">The sequence shown here is derived from an EMBL/GenBank/DDBJ whole genome shotgun (WGS) entry which is preliminary data.</text>
</comment>
<protein>
    <submittedName>
        <fullName evidence="2">Uncharacterized protein</fullName>
    </submittedName>
</protein>
<proteinExistence type="predicted"/>
<evidence type="ECO:0000256" key="1">
    <source>
        <dbReference type="SAM" id="MobiDB-lite"/>
    </source>
</evidence>